<evidence type="ECO:0000313" key="2">
    <source>
        <dbReference type="Proteomes" id="UP000823775"/>
    </source>
</evidence>
<dbReference type="Proteomes" id="UP000823775">
    <property type="component" value="Unassembled WGS sequence"/>
</dbReference>
<keyword evidence="2" id="KW-1185">Reference proteome</keyword>
<evidence type="ECO:0000313" key="1">
    <source>
        <dbReference type="EMBL" id="MCD7469956.1"/>
    </source>
</evidence>
<reference evidence="1 2" key="1">
    <citation type="journal article" date="2021" name="BMC Genomics">
        <title>Datura genome reveals duplications of psychoactive alkaloid biosynthetic genes and high mutation rate following tissue culture.</title>
        <authorList>
            <person name="Rajewski A."/>
            <person name="Carter-House D."/>
            <person name="Stajich J."/>
            <person name="Litt A."/>
        </authorList>
    </citation>
    <scope>NUCLEOTIDE SEQUENCE [LARGE SCALE GENOMIC DNA]</scope>
    <source>
        <strain evidence="1">AR-01</strain>
    </source>
</reference>
<protein>
    <submittedName>
        <fullName evidence="1">Uncharacterized protein</fullName>
    </submittedName>
</protein>
<name>A0ABS8TG47_DATST</name>
<dbReference type="EMBL" id="JACEIK010001510">
    <property type="protein sequence ID" value="MCD7469956.1"/>
    <property type="molecule type" value="Genomic_DNA"/>
</dbReference>
<proteinExistence type="predicted"/>
<accession>A0ABS8TG47</accession>
<comment type="caution">
    <text evidence="1">The sequence shown here is derived from an EMBL/GenBank/DDBJ whole genome shotgun (WGS) entry which is preliminary data.</text>
</comment>
<sequence>MRVSKIPFGPDFKVPKARIILNKWSNIVTVNVGNGLAGGIPEYHTWLREDHGKIDPSPEVEPIQLPGQKDTFGIGYEPTSKEISSSSLKRKGDILFPKTITLLSPSFANGSIAQYRRKLLKKISWKDSKTYSVLRKKPNAM</sequence>
<gene>
    <name evidence="1" type="ORF">HAX54_009450</name>
</gene>
<organism evidence="1 2">
    <name type="scientific">Datura stramonium</name>
    <name type="common">Jimsonweed</name>
    <name type="synonym">Common thornapple</name>
    <dbReference type="NCBI Taxonomy" id="4076"/>
    <lineage>
        <taxon>Eukaryota</taxon>
        <taxon>Viridiplantae</taxon>
        <taxon>Streptophyta</taxon>
        <taxon>Embryophyta</taxon>
        <taxon>Tracheophyta</taxon>
        <taxon>Spermatophyta</taxon>
        <taxon>Magnoliopsida</taxon>
        <taxon>eudicotyledons</taxon>
        <taxon>Gunneridae</taxon>
        <taxon>Pentapetalae</taxon>
        <taxon>asterids</taxon>
        <taxon>lamiids</taxon>
        <taxon>Solanales</taxon>
        <taxon>Solanaceae</taxon>
        <taxon>Solanoideae</taxon>
        <taxon>Datureae</taxon>
        <taxon>Datura</taxon>
    </lineage>
</organism>